<evidence type="ECO:0000313" key="4">
    <source>
        <dbReference type="Proteomes" id="UP000187209"/>
    </source>
</evidence>
<proteinExistence type="predicted"/>
<dbReference type="InterPro" id="IPR002109">
    <property type="entry name" value="Glutaredoxin"/>
</dbReference>
<accession>A0A1R2AVQ9</accession>
<dbReference type="PROSITE" id="PS51354">
    <property type="entry name" value="GLUTAREDOXIN_2"/>
    <property type="match status" value="1"/>
</dbReference>
<dbReference type="Pfam" id="PF00462">
    <property type="entry name" value="Glutaredoxin"/>
    <property type="match status" value="1"/>
</dbReference>
<dbReference type="Proteomes" id="UP000187209">
    <property type="component" value="Unassembled WGS sequence"/>
</dbReference>
<dbReference type="InterPro" id="IPR036249">
    <property type="entry name" value="Thioredoxin-like_sf"/>
</dbReference>
<organism evidence="3 4">
    <name type="scientific">Stentor coeruleus</name>
    <dbReference type="NCBI Taxonomy" id="5963"/>
    <lineage>
        <taxon>Eukaryota</taxon>
        <taxon>Sar</taxon>
        <taxon>Alveolata</taxon>
        <taxon>Ciliophora</taxon>
        <taxon>Postciliodesmatophora</taxon>
        <taxon>Heterotrichea</taxon>
        <taxon>Heterotrichida</taxon>
        <taxon>Stentoridae</taxon>
        <taxon>Stentor</taxon>
    </lineage>
</organism>
<feature type="region of interest" description="Disordered" evidence="1">
    <location>
        <begin position="1"/>
        <end position="34"/>
    </location>
</feature>
<feature type="compositionally biased region" description="Acidic residues" evidence="1">
    <location>
        <begin position="13"/>
        <end position="34"/>
    </location>
</feature>
<keyword evidence="4" id="KW-1185">Reference proteome</keyword>
<protein>
    <recommendedName>
        <fullName evidence="2">Glutaredoxin domain-containing protein</fullName>
    </recommendedName>
</protein>
<feature type="domain" description="Glutaredoxin" evidence="2">
    <location>
        <begin position="45"/>
        <end position="106"/>
    </location>
</feature>
<dbReference type="SUPFAM" id="SSF52833">
    <property type="entry name" value="Thioredoxin-like"/>
    <property type="match status" value="1"/>
</dbReference>
<dbReference type="AlphaFoldDB" id="A0A1R2AVQ9"/>
<evidence type="ECO:0000313" key="3">
    <source>
        <dbReference type="EMBL" id="OMJ68535.1"/>
    </source>
</evidence>
<dbReference type="Gene3D" id="3.40.30.10">
    <property type="entry name" value="Glutaredoxin"/>
    <property type="match status" value="1"/>
</dbReference>
<gene>
    <name evidence="3" type="ORF">SteCoe_33978</name>
</gene>
<dbReference type="OrthoDB" id="44061at2759"/>
<evidence type="ECO:0000256" key="1">
    <source>
        <dbReference type="SAM" id="MobiDB-lite"/>
    </source>
</evidence>
<reference evidence="3 4" key="1">
    <citation type="submission" date="2016-11" db="EMBL/GenBank/DDBJ databases">
        <title>The macronuclear genome of Stentor coeruleus: a giant cell with tiny introns.</title>
        <authorList>
            <person name="Slabodnick M."/>
            <person name="Ruby J.G."/>
            <person name="Reiff S.B."/>
            <person name="Swart E.C."/>
            <person name="Gosai S."/>
            <person name="Prabakaran S."/>
            <person name="Witkowska E."/>
            <person name="Larue G.E."/>
            <person name="Fisher S."/>
            <person name="Freeman R.M."/>
            <person name="Gunawardena J."/>
            <person name="Chu W."/>
            <person name="Stover N.A."/>
            <person name="Gregory B.D."/>
            <person name="Nowacki M."/>
            <person name="Derisi J."/>
            <person name="Roy S.W."/>
            <person name="Marshall W.F."/>
            <person name="Sood P."/>
        </authorList>
    </citation>
    <scope>NUCLEOTIDE SEQUENCE [LARGE SCALE GENOMIC DNA]</scope>
    <source>
        <strain evidence="3">WM001</strain>
    </source>
</reference>
<evidence type="ECO:0000259" key="2">
    <source>
        <dbReference type="Pfam" id="PF00462"/>
    </source>
</evidence>
<comment type="caution">
    <text evidence="3">The sequence shown here is derived from an EMBL/GenBank/DDBJ whole genome shotgun (WGS) entry which is preliminary data.</text>
</comment>
<name>A0A1R2AVQ9_9CILI</name>
<dbReference type="EMBL" id="MPUH01001315">
    <property type="protein sequence ID" value="OMJ68535.1"/>
    <property type="molecule type" value="Genomic_DNA"/>
</dbReference>
<sequence>MGGICPLKKGDDPNDLDEGENDEQKDEPSVDDPYDLNVEVKKGVVVIYTHPKYKDCQTVQDLFASINMKPLIIDVSKDSNPKKLLHALKKLTKDPEPPYVFITGKYFGRLTEIDAGIKNHTVQRIINKWLDSRVGFGQN</sequence>